<accession>B8FGY3</accession>
<dbReference type="Proteomes" id="UP000000739">
    <property type="component" value="Chromosome"/>
</dbReference>
<dbReference type="KEGG" id="dal:Dalk_0362"/>
<evidence type="ECO:0000313" key="1">
    <source>
        <dbReference type="EMBL" id="ACL02071.1"/>
    </source>
</evidence>
<sequence length="72" mass="8061">MNSKSQHIVKNPSGGWAVKRSGSSRVTKVYLNKKEAIERGRAIAKNQKSELYIHGVDGKVLEKDSYIMDAEK</sequence>
<dbReference type="EMBL" id="CP001322">
    <property type="protein sequence ID" value="ACL02071.1"/>
    <property type="molecule type" value="Genomic_DNA"/>
</dbReference>
<evidence type="ECO:0008006" key="3">
    <source>
        <dbReference type="Google" id="ProtNLM"/>
    </source>
</evidence>
<gene>
    <name evidence="1" type="ordered locus">Dalk_0362</name>
</gene>
<dbReference type="AlphaFoldDB" id="B8FGY3"/>
<proteinExistence type="predicted"/>
<keyword evidence="2" id="KW-1185">Reference proteome</keyword>
<protein>
    <recommendedName>
        <fullName evidence="3">DUF2188 domain-containing protein</fullName>
    </recommendedName>
</protein>
<organism evidence="1 2">
    <name type="scientific">Desulfatibacillum aliphaticivorans</name>
    <dbReference type="NCBI Taxonomy" id="218208"/>
    <lineage>
        <taxon>Bacteria</taxon>
        <taxon>Pseudomonadati</taxon>
        <taxon>Thermodesulfobacteriota</taxon>
        <taxon>Desulfobacteria</taxon>
        <taxon>Desulfobacterales</taxon>
        <taxon>Desulfatibacillaceae</taxon>
        <taxon>Desulfatibacillum</taxon>
    </lineage>
</organism>
<evidence type="ECO:0000313" key="2">
    <source>
        <dbReference type="Proteomes" id="UP000000739"/>
    </source>
</evidence>
<name>B8FGY3_DESAL</name>
<dbReference type="Pfam" id="PF09954">
    <property type="entry name" value="DUF2188"/>
    <property type="match status" value="1"/>
</dbReference>
<dbReference type="eggNOG" id="ENOG5032YF6">
    <property type="taxonomic scope" value="Bacteria"/>
</dbReference>
<reference evidence="1 2" key="1">
    <citation type="journal article" date="2012" name="Environ. Microbiol.">
        <title>The genome sequence of Desulfatibacillum alkenivorans AK-01: a blueprint for anaerobic alkane oxidation.</title>
        <authorList>
            <person name="Callaghan A.V."/>
            <person name="Morris B.E."/>
            <person name="Pereira I.A."/>
            <person name="McInerney M.J."/>
            <person name="Austin R.N."/>
            <person name="Groves J.T."/>
            <person name="Kukor J.J."/>
            <person name="Suflita J.M."/>
            <person name="Young L.Y."/>
            <person name="Zylstra G.J."/>
            <person name="Wawrik B."/>
        </authorList>
    </citation>
    <scope>NUCLEOTIDE SEQUENCE [LARGE SCALE GENOMIC DNA]</scope>
    <source>
        <strain evidence="1 2">AK-01</strain>
    </source>
</reference>
<dbReference type="HOGENOM" id="CLU_179056_2_2_7"/>
<dbReference type="InterPro" id="IPR018691">
    <property type="entry name" value="DUF2188"/>
</dbReference>